<gene>
    <name evidence="10" type="primary">LOC115213371</name>
</gene>
<evidence type="ECO:0000313" key="10">
    <source>
        <dbReference type="RefSeq" id="XP_029638175.1"/>
    </source>
</evidence>
<comment type="subunit">
    <text evidence="7">Self-associates. Interacts with BBS9; the interaction mediates the association of LZTL1 with the BBsome complex and regulates BBSome ciliary trafficking.</text>
</comment>
<dbReference type="RefSeq" id="XP_029638175.1">
    <property type="nucleotide sequence ID" value="XM_029782315.2"/>
</dbReference>
<evidence type="ECO:0000256" key="1">
    <source>
        <dbReference type="ARBA" id="ARBA00004496"/>
    </source>
</evidence>
<feature type="coiled-coil region" evidence="8">
    <location>
        <begin position="211"/>
        <end position="300"/>
    </location>
</feature>
<dbReference type="PANTHER" id="PTHR21635">
    <property type="entry name" value="LEUCINE ZIPPER TRANSCRIPTION FACTOR LIKE"/>
    <property type="match status" value="1"/>
</dbReference>
<evidence type="ECO:0000256" key="3">
    <source>
        <dbReference type="ARBA" id="ARBA00018920"/>
    </source>
</evidence>
<keyword evidence="5 8" id="KW-0175">Coiled coil</keyword>
<dbReference type="Proteomes" id="UP000515154">
    <property type="component" value="Linkage group LG6"/>
</dbReference>
<evidence type="ECO:0000256" key="8">
    <source>
        <dbReference type="SAM" id="Coils"/>
    </source>
</evidence>
<dbReference type="InterPro" id="IPR026157">
    <property type="entry name" value="LZTFL1"/>
</dbReference>
<keyword evidence="4" id="KW-0963">Cytoplasm</keyword>
<name>A0A6P7SIW8_9MOLL</name>
<sequence length="303" mass="35518">MTSVLGLNEHHQAQVVAYMRFVRFHRSQQLRAINSCFNDVKCSRLTEDTYTNYEVEELLDGLLQVIRGDMESELINMAHTNILLLRQMFQQSENWHLKLKADISELENVELLEKIKLFEEQEFSSKKKDSPVRVKLMPMNESGGSDLLQMRITELEEENARLKQKLSRLEGQAIDVLNEKEKLSERLILSEKQLKNIPNWQHQKPDDDGIIQDLEKQMTDLKSELQMNKDTQPKLLAVESDLSDTKQELLKVNEMLELAEKEMEKKVSQTAPFKNLKSMLQKKNEQIKELRQRLSKYEETEDA</sequence>
<comment type="function">
    <text evidence="6">Regulates ciliary localization of the BBSome complex. Together with the BBSome complex, controls SMO ciliary trafficking and contributes to the sonic hedgehog (SHH) pathway regulation. May play a role in neurite outgrowth. May have tumor suppressor function.</text>
</comment>
<evidence type="ECO:0000256" key="5">
    <source>
        <dbReference type="ARBA" id="ARBA00023054"/>
    </source>
</evidence>
<keyword evidence="9" id="KW-1185">Reference proteome</keyword>
<comment type="subcellular location">
    <subcellularLocation>
        <location evidence="1">Cytoplasm</location>
    </subcellularLocation>
</comment>
<proteinExistence type="inferred from homology"/>
<evidence type="ECO:0000256" key="7">
    <source>
        <dbReference type="ARBA" id="ARBA00026004"/>
    </source>
</evidence>
<protein>
    <recommendedName>
        <fullName evidence="3">Leucine zipper transcription factor-like protein 1</fullName>
    </recommendedName>
</protein>
<dbReference type="Pfam" id="PF15294">
    <property type="entry name" value="Leu_zip"/>
    <property type="match status" value="1"/>
</dbReference>
<dbReference type="GO" id="GO:1903565">
    <property type="term" value="P:negative regulation of protein localization to cilium"/>
    <property type="evidence" value="ECO:0007669"/>
    <property type="project" value="TreeGrafter"/>
</dbReference>
<accession>A0A6P7SIW8</accession>
<organism evidence="9 10">
    <name type="scientific">Octopus sinensis</name>
    <name type="common">East Asian common octopus</name>
    <dbReference type="NCBI Taxonomy" id="2607531"/>
    <lineage>
        <taxon>Eukaryota</taxon>
        <taxon>Metazoa</taxon>
        <taxon>Spiralia</taxon>
        <taxon>Lophotrochozoa</taxon>
        <taxon>Mollusca</taxon>
        <taxon>Cephalopoda</taxon>
        <taxon>Coleoidea</taxon>
        <taxon>Octopodiformes</taxon>
        <taxon>Octopoda</taxon>
        <taxon>Incirrata</taxon>
        <taxon>Octopodidae</taxon>
        <taxon>Octopus</taxon>
    </lineage>
</organism>
<dbReference type="GO" id="GO:0005737">
    <property type="term" value="C:cytoplasm"/>
    <property type="evidence" value="ECO:0007669"/>
    <property type="project" value="UniProtKB-SubCell"/>
</dbReference>
<evidence type="ECO:0000256" key="2">
    <source>
        <dbReference type="ARBA" id="ARBA00008868"/>
    </source>
</evidence>
<feature type="coiled-coil region" evidence="8">
    <location>
        <begin position="145"/>
        <end position="186"/>
    </location>
</feature>
<comment type="similarity">
    <text evidence="2">Belongs to the LZTFL1 family.</text>
</comment>
<reference evidence="10" key="1">
    <citation type="submission" date="2025-08" db="UniProtKB">
        <authorList>
            <consortium name="RefSeq"/>
        </authorList>
    </citation>
    <scope>IDENTIFICATION</scope>
</reference>
<dbReference type="AlphaFoldDB" id="A0A6P7SIW8"/>
<dbReference type="PANTHER" id="PTHR21635:SF0">
    <property type="entry name" value="LEUCINE ZIPPER TRANSCRIPTION FACTOR-LIKE PROTEIN 1"/>
    <property type="match status" value="1"/>
</dbReference>
<evidence type="ECO:0000256" key="6">
    <source>
        <dbReference type="ARBA" id="ARBA00024898"/>
    </source>
</evidence>
<evidence type="ECO:0000256" key="4">
    <source>
        <dbReference type="ARBA" id="ARBA00022490"/>
    </source>
</evidence>
<dbReference type="KEGG" id="osn:115213371"/>
<evidence type="ECO:0000313" key="9">
    <source>
        <dbReference type="Proteomes" id="UP000515154"/>
    </source>
</evidence>